<dbReference type="Proteomes" id="UP001218629">
    <property type="component" value="Chromosome"/>
</dbReference>
<accession>A0ABY8A4M4</accession>
<keyword evidence="2" id="KW-1185">Reference proteome</keyword>
<organism evidence="1 2">
    <name type="scientific">Streptomyces yunnanensis</name>
    <dbReference type="NCBI Taxonomy" id="156453"/>
    <lineage>
        <taxon>Bacteria</taxon>
        <taxon>Bacillati</taxon>
        <taxon>Actinomycetota</taxon>
        <taxon>Actinomycetes</taxon>
        <taxon>Kitasatosporales</taxon>
        <taxon>Streptomycetaceae</taxon>
        <taxon>Streptomyces</taxon>
    </lineage>
</organism>
<dbReference type="EMBL" id="CP095749">
    <property type="protein sequence ID" value="WEB38741.1"/>
    <property type="molecule type" value="Genomic_DNA"/>
</dbReference>
<dbReference type="CDD" id="cd02947">
    <property type="entry name" value="TRX_family"/>
    <property type="match status" value="1"/>
</dbReference>
<name>A0ABY8A4M4_9ACTN</name>
<evidence type="ECO:0000313" key="1">
    <source>
        <dbReference type="EMBL" id="WEB38741.1"/>
    </source>
</evidence>
<gene>
    <name evidence="1" type="ORF">MOV08_05110</name>
</gene>
<evidence type="ECO:0000313" key="2">
    <source>
        <dbReference type="Proteomes" id="UP001218629"/>
    </source>
</evidence>
<reference evidence="1 2" key="1">
    <citation type="submission" date="2022-03" db="EMBL/GenBank/DDBJ databases">
        <title>Streptomyces yunnanensis P86,complete genome.</title>
        <authorList>
            <person name="Chen S."/>
            <person name="Zhang Q."/>
        </authorList>
    </citation>
    <scope>NUCLEOTIDE SEQUENCE [LARGE SCALE GENOMIC DNA]</scope>
    <source>
        <strain evidence="1 2">P86</strain>
    </source>
</reference>
<dbReference type="InterPro" id="IPR036249">
    <property type="entry name" value="Thioredoxin-like_sf"/>
</dbReference>
<dbReference type="Gene3D" id="3.40.30.10">
    <property type="entry name" value="Glutaredoxin"/>
    <property type="match status" value="1"/>
</dbReference>
<protein>
    <submittedName>
        <fullName evidence="1">Thioredoxin family protein</fullName>
    </submittedName>
</protein>
<sequence length="65" mass="7215">MADIAGELGLILSILDVSIDPETARERNVTAVPTIILEKDAEEVYRMVGVPNRVEFENVVKEFAK</sequence>
<dbReference type="SUPFAM" id="SSF52833">
    <property type="entry name" value="Thioredoxin-like"/>
    <property type="match status" value="1"/>
</dbReference>
<proteinExistence type="predicted"/>